<keyword evidence="2" id="KW-1185">Reference proteome</keyword>
<gene>
    <name evidence="1" type="ORF">CDAR_188931</name>
</gene>
<protein>
    <submittedName>
        <fullName evidence="1">Uncharacterized protein</fullName>
    </submittedName>
</protein>
<dbReference type="AlphaFoldDB" id="A0AAV4VYL2"/>
<comment type="caution">
    <text evidence="1">The sequence shown here is derived from an EMBL/GenBank/DDBJ whole genome shotgun (WGS) entry which is preliminary data.</text>
</comment>
<evidence type="ECO:0000313" key="1">
    <source>
        <dbReference type="EMBL" id="GIY75218.1"/>
    </source>
</evidence>
<sequence>MRSAQPSMPVVMAGFKADSCDNHNSFQVHRNTTSCGKTFPPYVAAQLLDGFAGEVVNGCRDMVASCPKCQ</sequence>
<dbReference type="EMBL" id="BPLQ01013830">
    <property type="protein sequence ID" value="GIY75218.1"/>
    <property type="molecule type" value="Genomic_DNA"/>
</dbReference>
<dbReference type="Proteomes" id="UP001054837">
    <property type="component" value="Unassembled WGS sequence"/>
</dbReference>
<proteinExistence type="predicted"/>
<reference evidence="1 2" key="1">
    <citation type="submission" date="2021-06" db="EMBL/GenBank/DDBJ databases">
        <title>Caerostris darwini draft genome.</title>
        <authorList>
            <person name="Kono N."/>
            <person name="Arakawa K."/>
        </authorList>
    </citation>
    <scope>NUCLEOTIDE SEQUENCE [LARGE SCALE GENOMIC DNA]</scope>
</reference>
<accession>A0AAV4VYL2</accession>
<name>A0AAV4VYL2_9ARAC</name>
<organism evidence="1 2">
    <name type="scientific">Caerostris darwini</name>
    <dbReference type="NCBI Taxonomy" id="1538125"/>
    <lineage>
        <taxon>Eukaryota</taxon>
        <taxon>Metazoa</taxon>
        <taxon>Ecdysozoa</taxon>
        <taxon>Arthropoda</taxon>
        <taxon>Chelicerata</taxon>
        <taxon>Arachnida</taxon>
        <taxon>Araneae</taxon>
        <taxon>Araneomorphae</taxon>
        <taxon>Entelegynae</taxon>
        <taxon>Araneoidea</taxon>
        <taxon>Araneidae</taxon>
        <taxon>Caerostris</taxon>
    </lineage>
</organism>
<evidence type="ECO:0000313" key="2">
    <source>
        <dbReference type="Proteomes" id="UP001054837"/>
    </source>
</evidence>